<reference evidence="1" key="1">
    <citation type="submission" date="2021-04" db="EMBL/GenBank/DDBJ databases">
        <title>The complete genome sequence of Caulobacter sp. S6.</title>
        <authorList>
            <person name="Tang Y."/>
            <person name="Ouyang W."/>
            <person name="Liu Q."/>
            <person name="Huang B."/>
            <person name="Guo Z."/>
            <person name="Lei P."/>
        </authorList>
    </citation>
    <scope>NUCLEOTIDE SEQUENCE</scope>
    <source>
        <strain evidence="1">S6</strain>
    </source>
</reference>
<name>A0A975G3R4_9CAUL</name>
<dbReference type="RefSeq" id="WP_211940640.1">
    <property type="nucleotide sequence ID" value="NZ_CP073078.1"/>
</dbReference>
<dbReference type="AlphaFoldDB" id="A0A975G3R4"/>
<evidence type="ECO:0000313" key="1">
    <source>
        <dbReference type="EMBL" id="QUD90590.1"/>
    </source>
</evidence>
<dbReference type="EMBL" id="CP073078">
    <property type="protein sequence ID" value="QUD90590.1"/>
    <property type="molecule type" value="Genomic_DNA"/>
</dbReference>
<dbReference type="KEGG" id="caul:KCG34_12320"/>
<accession>A0A975G3R4</accession>
<proteinExistence type="predicted"/>
<keyword evidence="2" id="KW-1185">Reference proteome</keyword>
<evidence type="ECO:0000313" key="2">
    <source>
        <dbReference type="Proteomes" id="UP000676409"/>
    </source>
</evidence>
<dbReference type="Proteomes" id="UP000676409">
    <property type="component" value="Chromosome"/>
</dbReference>
<sequence>MVKMPQDFPIWYASLEAGQGSAAVTRWAGVADVIHNLQAQEIEALIRLALKSRQGPDESVKARIVENINRGDPTFGTVAAERELQILAAAALTVRLLPSDTAALALTTAGLDGARKPQLPMDLIAMAENAVREKSKTTRARVDVKAITVDAIEWPAAEDDGTDPDPLVALKALKAAADKALHGTIERASGIVSQLARRQELVDEELQMLWWLMSGELTDGSPQADLKLNERSLVVAEELARRTARRPGPMSIPALLSRSGLNRKTKINITDAVNAMSDAWCKAILSGTNISAVTHPIHEALRRRDETGQGPNWISGWAAVCEIPEDHALSSLRLAELFYRERLLLKTPA</sequence>
<organism evidence="1 2">
    <name type="scientific">Phenylobacterium montanum</name>
    <dbReference type="NCBI Taxonomy" id="2823693"/>
    <lineage>
        <taxon>Bacteria</taxon>
        <taxon>Pseudomonadati</taxon>
        <taxon>Pseudomonadota</taxon>
        <taxon>Alphaproteobacteria</taxon>
        <taxon>Caulobacterales</taxon>
        <taxon>Caulobacteraceae</taxon>
        <taxon>Phenylobacterium</taxon>
    </lineage>
</organism>
<gene>
    <name evidence="1" type="ORF">KCG34_12320</name>
</gene>
<protein>
    <submittedName>
        <fullName evidence="1">Uncharacterized protein</fullName>
    </submittedName>
</protein>